<protein>
    <submittedName>
        <fullName evidence="2">Phage late control D family protein</fullName>
    </submittedName>
</protein>
<evidence type="ECO:0000313" key="3">
    <source>
        <dbReference type="Proteomes" id="UP000324065"/>
    </source>
</evidence>
<dbReference type="SUPFAM" id="SSF69279">
    <property type="entry name" value="Phage tail proteins"/>
    <property type="match status" value="1"/>
</dbReference>
<dbReference type="Proteomes" id="UP000324065">
    <property type="component" value="Unassembled WGS sequence"/>
</dbReference>
<sequence>MEPVPVIPAWRVTADAVDVTAAVAAGLLSLTVTDKPGLDSDELTLAIADPTGSLTLPRRGVILRVALGWQGSPLIDKGRYRVDEVRHAGPPDRIEIKARAADLTGGLRAHRDESYDETTLGAVLQAVASRHGLAPAIAASLASLPIPHLDQATESDAHLVTRLAQQVDAIGTIKDGRLVFTPRGAGVTAEGATLPAVTVARTETASHAFGIQDREGETTGVRAVWRDHDAAEDRAELAGASGTVTTLRRVYPSQAEAAAAARAALTDIARGQRDLRLSLAFGRPEIIAGQPLAVTGFRPEMDGVQWVVETVRHTLDAAGGFRSDIEAVEQQPPAQRNGSDSGSDGGSGGGSGGAAVDITSLRESGVDWSGLSAAERAERAGA</sequence>
<name>A0A5M6I6Z0_9PROT</name>
<feature type="region of interest" description="Disordered" evidence="1">
    <location>
        <begin position="329"/>
        <end position="359"/>
    </location>
</feature>
<dbReference type="EMBL" id="VWPJ01000024">
    <property type="protein sequence ID" value="KAA5604030.1"/>
    <property type="molecule type" value="Genomic_DNA"/>
</dbReference>
<feature type="compositionally biased region" description="Gly residues" evidence="1">
    <location>
        <begin position="343"/>
        <end position="353"/>
    </location>
</feature>
<dbReference type="PANTHER" id="PTHR35862:SF3">
    <property type="entry name" value="FELS-2 PROPHAGE PROTEIN"/>
    <property type="match status" value="1"/>
</dbReference>
<dbReference type="OrthoDB" id="4070623at2"/>
<reference evidence="2 3" key="1">
    <citation type="submission" date="2019-09" db="EMBL/GenBank/DDBJ databases">
        <title>Genome sequence of Roseospira marina, one of the more divergent members of the non-sulfur purple photosynthetic bacterial family, the Rhodospirillaceae.</title>
        <authorList>
            <person name="Meyer T."/>
            <person name="Kyndt J."/>
        </authorList>
    </citation>
    <scope>NUCLEOTIDE SEQUENCE [LARGE SCALE GENOMIC DNA]</scope>
    <source>
        <strain evidence="2 3">DSM 15113</strain>
    </source>
</reference>
<gene>
    <name evidence="2" type="ORF">F1188_17720</name>
</gene>
<keyword evidence="3" id="KW-1185">Reference proteome</keyword>
<dbReference type="AlphaFoldDB" id="A0A5M6I6Z0"/>
<dbReference type="PANTHER" id="PTHR35862">
    <property type="entry name" value="FELS-2 PROPHAGE PROTEIN"/>
    <property type="match status" value="1"/>
</dbReference>
<organism evidence="2 3">
    <name type="scientific">Roseospira marina</name>
    <dbReference type="NCBI Taxonomy" id="140057"/>
    <lineage>
        <taxon>Bacteria</taxon>
        <taxon>Pseudomonadati</taxon>
        <taxon>Pseudomonadota</taxon>
        <taxon>Alphaproteobacteria</taxon>
        <taxon>Rhodospirillales</taxon>
        <taxon>Rhodospirillaceae</taxon>
        <taxon>Roseospira</taxon>
    </lineage>
</organism>
<dbReference type="InterPro" id="IPR052726">
    <property type="entry name" value="Phage_Baseplate_Hub"/>
</dbReference>
<evidence type="ECO:0000313" key="2">
    <source>
        <dbReference type="EMBL" id="KAA5604030.1"/>
    </source>
</evidence>
<comment type="caution">
    <text evidence="2">The sequence shown here is derived from an EMBL/GenBank/DDBJ whole genome shotgun (WGS) entry which is preliminary data.</text>
</comment>
<accession>A0A5M6I6Z0</accession>
<proteinExistence type="predicted"/>
<evidence type="ECO:0000256" key="1">
    <source>
        <dbReference type="SAM" id="MobiDB-lite"/>
    </source>
</evidence>
<dbReference type="Pfam" id="PF05954">
    <property type="entry name" value="Phage_GPD"/>
    <property type="match status" value="1"/>
</dbReference>